<evidence type="ECO:0000256" key="1">
    <source>
        <dbReference type="ARBA" id="ARBA00001974"/>
    </source>
</evidence>
<dbReference type="SUPFAM" id="SSF51905">
    <property type="entry name" value="FAD/NAD(P)-binding domain"/>
    <property type="match status" value="1"/>
</dbReference>
<evidence type="ECO:0000256" key="4">
    <source>
        <dbReference type="ARBA" id="ARBA00022827"/>
    </source>
</evidence>
<dbReference type="InterPro" id="IPR007867">
    <property type="entry name" value="GMC_OxRtase_C"/>
</dbReference>
<feature type="domain" description="Glucose-methanol-choline oxidoreductase N-terminal" evidence="5">
    <location>
        <begin position="304"/>
        <end position="318"/>
    </location>
</feature>
<dbReference type="Proteomes" id="UP000184388">
    <property type="component" value="Unassembled WGS sequence"/>
</dbReference>
<organism evidence="6 7">
    <name type="scientific">Streptomyces yunnanensis</name>
    <dbReference type="NCBI Taxonomy" id="156453"/>
    <lineage>
        <taxon>Bacteria</taxon>
        <taxon>Bacillati</taxon>
        <taxon>Actinomycetota</taxon>
        <taxon>Actinomycetes</taxon>
        <taxon>Kitasatosporales</taxon>
        <taxon>Streptomycetaceae</taxon>
        <taxon>Streptomyces</taxon>
    </lineage>
</organism>
<gene>
    <name evidence="6" type="ORF">SAMN05216268_11179</name>
</gene>
<evidence type="ECO:0000259" key="5">
    <source>
        <dbReference type="PROSITE" id="PS00624"/>
    </source>
</evidence>
<name>A0A9X8MZQ7_9ACTN</name>
<keyword evidence="3" id="KW-0285">Flavoprotein</keyword>
<accession>A0A9X8MZQ7</accession>
<comment type="similarity">
    <text evidence="2">Belongs to the GMC oxidoreductase family.</text>
</comment>
<protein>
    <submittedName>
        <fullName evidence="6">Choline dehydrogenase</fullName>
    </submittedName>
</protein>
<dbReference type="GO" id="GO:0016614">
    <property type="term" value="F:oxidoreductase activity, acting on CH-OH group of donors"/>
    <property type="evidence" value="ECO:0007669"/>
    <property type="project" value="InterPro"/>
</dbReference>
<dbReference type="PANTHER" id="PTHR11552">
    <property type="entry name" value="GLUCOSE-METHANOL-CHOLINE GMC OXIDOREDUCTASE"/>
    <property type="match status" value="1"/>
</dbReference>
<dbReference type="GO" id="GO:0050660">
    <property type="term" value="F:flavin adenine dinucleotide binding"/>
    <property type="evidence" value="ECO:0007669"/>
    <property type="project" value="InterPro"/>
</dbReference>
<dbReference type="AlphaFoldDB" id="A0A9X8MZQ7"/>
<evidence type="ECO:0000256" key="2">
    <source>
        <dbReference type="ARBA" id="ARBA00010790"/>
    </source>
</evidence>
<evidence type="ECO:0000313" key="7">
    <source>
        <dbReference type="Proteomes" id="UP000184388"/>
    </source>
</evidence>
<dbReference type="InterPro" id="IPR012132">
    <property type="entry name" value="GMC_OxRdtase"/>
</dbReference>
<dbReference type="Pfam" id="PF05199">
    <property type="entry name" value="GMC_oxred_C"/>
    <property type="match status" value="1"/>
</dbReference>
<comment type="caution">
    <text evidence="6">The sequence shown here is derived from an EMBL/GenBank/DDBJ whole genome shotgun (WGS) entry which is preliminary data.</text>
</comment>
<dbReference type="InterPro" id="IPR000172">
    <property type="entry name" value="GMC_OxRdtase_N"/>
</dbReference>
<dbReference type="PIRSF" id="PIRSF000137">
    <property type="entry name" value="Alcohol_oxidase"/>
    <property type="match status" value="1"/>
</dbReference>
<dbReference type="Gene3D" id="3.30.560.10">
    <property type="entry name" value="Glucose Oxidase, domain 3"/>
    <property type="match status" value="1"/>
</dbReference>
<sequence>MTRVRRSSSGVIPTTAEGVFANALQKVVGRTRAHRALLVRHTRSSTTIKGDGMSLYDYVVVGAGSAGCVLAARLSEDPGVRVAVIEAGGPDTAQEIHIPAAFPQLFKSDLDWDLDSEPEPGIGGRRTYLPRGKTFGGSSSMNAMIYIRGNRADYDGWAAAGATGWSYAEVLPYFRRAEDNERGEDQFHGVKGPLTVSDGRSGHPLAAAFVQAAKQAGHRANDDFNGSTQFGVGNYQLTQRGGMRCSTAVAYLHPALERPNLTVLSSALAHRVLIEGGRATGVEVERDGTVEIVRAEREVILSAGAYESPKLLMMSGIGPAAALSALGIDVVRDLPVGEGLQDHYMTLLNFRTEVESLISAASPENAALLQSEGRGPLTSNLGETGGFFRSRDGLAAPDVQFHAAAALYRQEGLGPAAEHGFAFGPCVLAPTSRGNVTLRSARPDAAPRIVHNYLTTAEDRDCIVAGIRIALEIAAQRAITDVATGPFADTPGASDSDAELLAWAQRSGHTLYHPTSTCAIGAVVDPELRVFDVAGLRVVDASVFPTVPRGNTNAPTIMAAEKAADLIKGSTGNDDNGAAGAVR</sequence>
<dbReference type="EMBL" id="FRBK01000011">
    <property type="protein sequence ID" value="SHM45768.1"/>
    <property type="molecule type" value="Genomic_DNA"/>
</dbReference>
<dbReference type="PROSITE" id="PS00624">
    <property type="entry name" value="GMC_OXRED_2"/>
    <property type="match status" value="1"/>
</dbReference>
<reference evidence="7" key="1">
    <citation type="submission" date="2016-11" db="EMBL/GenBank/DDBJ databases">
        <authorList>
            <person name="Jaros S."/>
            <person name="Januszkiewicz K."/>
            <person name="Wedrychowicz H."/>
        </authorList>
    </citation>
    <scope>NUCLEOTIDE SEQUENCE [LARGE SCALE GENOMIC DNA]</scope>
    <source>
        <strain evidence="7">CGMCC 4.3555</strain>
    </source>
</reference>
<dbReference type="Pfam" id="PF00732">
    <property type="entry name" value="GMC_oxred_N"/>
    <property type="match status" value="1"/>
</dbReference>
<comment type="cofactor">
    <cofactor evidence="1">
        <name>FAD</name>
        <dbReference type="ChEBI" id="CHEBI:57692"/>
    </cofactor>
</comment>
<proteinExistence type="inferred from homology"/>
<dbReference type="InterPro" id="IPR036188">
    <property type="entry name" value="FAD/NAD-bd_sf"/>
</dbReference>
<dbReference type="PANTHER" id="PTHR11552:SF147">
    <property type="entry name" value="CHOLINE DEHYDROGENASE, MITOCHONDRIAL"/>
    <property type="match status" value="1"/>
</dbReference>
<dbReference type="Gene3D" id="3.50.50.60">
    <property type="entry name" value="FAD/NAD(P)-binding domain"/>
    <property type="match status" value="1"/>
</dbReference>
<keyword evidence="4" id="KW-0274">FAD</keyword>
<dbReference type="SUPFAM" id="SSF54373">
    <property type="entry name" value="FAD-linked reductases, C-terminal domain"/>
    <property type="match status" value="1"/>
</dbReference>
<evidence type="ECO:0000313" key="6">
    <source>
        <dbReference type="EMBL" id="SHM45768.1"/>
    </source>
</evidence>
<evidence type="ECO:0000256" key="3">
    <source>
        <dbReference type="ARBA" id="ARBA00022630"/>
    </source>
</evidence>